<dbReference type="AlphaFoldDB" id="A0A7W9BN37"/>
<evidence type="ECO:0000256" key="5">
    <source>
        <dbReference type="ARBA" id="ARBA00022723"/>
    </source>
</evidence>
<dbReference type="PROSITE" id="PS51007">
    <property type="entry name" value="CYTC"/>
    <property type="match status" value="1"/>
</dbReference>
<name>A0A7W9BN37_9RHOB</name>
<sequence>MAATLPHAVACGFGHDDQDRRWMTPRSLYLALGVVTVAVATIFLWTRSGGTDHTAENLINSSADVAAGEVLYAENCAACHGANLEGEENWRSPRDDGSLPAPPHDASGHTWHHADSMLFAYTKLGGAEVLAAQGVDFNSGMPGFGDQLSDGEIWDILAYIKSTWPERERATQAERTAQDIASQGDG</sequence>
<evidence type="ECO:0000256" key="10">
    <source>
        <dbReference type="SAM" id="Phobius"/>
    </source>
</evidence>
<gene>
    <name evidence="12" type="ORF">FHS72_003125</name>
</gene>
<organism evidence="12 13">
    <name type="scientific">Yoonia ponticola</name>
    <dbReference type="NCBI Taxonomy" id="1524255"/>
    <lineage>
        <taxon>Bacteria</taxon>
        <taxon>Pseudomonadati</taxon>
        <taxon>Pseudomonadota</taxon>
        <taxon>Alphaproteobacteria</taxon>
        <taxon>Rhodobacterales</taxon>
        <taxon>Paracoccaceae</taxon>
        <taxon>Yoonia</taxon>
    </lineage>
</organism>
<protein>
    <submittedName>
        <fullName evidence="12">Mono/diheme cytochrome c family protein</fullName>
    </submittedName>
</protein>
<evidence type="ECO:0000256" key="8">
    <source>
        <dbReference type="PROSITE-ProRule" id="PRU00433"/>
    </source>
</evidence>
<reference evidence="12 13" key="1">
    <citation type="submission" date="2020-08" db="EMBL/GenBank/DDBJ databases">
        <title>Genomic Encyclopedia of Type Strains, Phase IV (KMG-IV): sequencing the most valuable type-strain genomes for metagenomic binning, comparative biology and taxonomic classification.</title>
        <authorList>
            <person name="Goeker M."/>
        </authorList>
    </citation>
    <scope>NUCLEOTIDE SEQUENCE [LARGE SCALE GENOMIC DNA]</scope>
    <source>
        <strain evidence="12 13">DSM 101064</strain>
    </source>
</reference>
<keyword evidence="6" id="KW-0249">Electron transport</keyword>
<dbReference type="SUPFAM" id="SSF46626">
    <property type="entry name" value="Cytochrome c"/>
    <property type="match status" value="1"/>
</dbReference>
<evidence type="ECO:0000256" key="7">
    <source>
        <dbReference type="ARBA" id="ARBA00023004"/>
    </source>
</evidence>
<dbReference type="InterPro" id="IPR009056">
    <property type="entry name" value="Cyt_c-like_dom"/>
</dbReference>
<keyword evidence="2" id="KW-0813">Transport</keyword>
<dbReference type="GO" id="GO:0009055">
    <property type="term" value="F:electron transfer activity"/>
    <property type="evidence" value="ECO:0007669"/>
    <property type="project" value="InterPro"/>
</dbReference>
<keyword evidence="3 8" id="KW-0349">Heme</keyword>
<feature type="compositionally biased region" description="Polar residues" evidence="9">
    <location>
        <begin position="173"/>
        <end position="186"/>
    </location>
</feature>
<dbReference type="EMBL" id="JACIJM010000010">
    <property type="protein sequence ID" value="MBB5723480.1"/>
    <property type="molecule type" value="Genomic_DNA"/>
</dbReference>
<feature type="transmembrane region" description="Helical" evidence="10">
    <location>
        <begin position="28"/>
        <end position="46"/>
    </location>
</feature>
<feature type="compositionally biased region" description="Basic and acidic residues" evidence="9">
    <location>
        <begin position="88"/>
        <end position="97"/>
    </location>
</feature>
<evidence type="ECO:0000256" key="2">
    <source>
        <dbReference type="ARBA" id="ARBA00022448"/>
    </source>
</evidence>
<keyword evidence="7 8" id="KW-0408">Iron</keyword>
<evidence type="ECO:0000256" key="6">
    <source>
        <dbReference type="ARBA" id="ARBA00022982"/>
    </source>
</evidence>
<keyword evidence="13" id="KW-1185">Reference proteome</keyword>
<dbReference type="PANTHER" id="PTHR35008:SF4">
    <property type="entry name" value="BLL4482 PROTEIN"/>
    <property type="match status" value="1"/>
</dbReference>
<evidence type="ECO:0000256" key="9">
    <source>
        <dbReference type="SAM" id="MobiDB-lite"/>
    </source>
</evidence>
<accession>A0A7W9BN37</accession>
<feature type="domain" description="Cytochrome c" evidence="11">
    <location>
        <begin position="63"/>
        <end position="164"/>
    </location>
</feature>
<evidence type="ECO:0000256" key="3">
    <source>
        <dbReference type="ARBA" id="ARBA00022617"/>
    </source>
</evidence>
<feature type="region of interest" description="Disordered" evidence="9">
    <location>
        <begin position="167"/>
        <end position="186"/>
    </location>
</feature>
<dbReference type="PANTHER" id="PTHR35008">
    <property type="entry name" value="BLL4482 PROTEIN-RELATED"/>
    <property type="match status" value="1"/>
</dbReference>
<keyword evidence="10" id="KW-0472">Membrane</keyword>
<dbReference type="Proteomes" id="UP000535415">
    <property type="component" value="Unassembled WGS sequence"/>
</dbReference>
<dbReference type="InterPro" id="IPR008168">
    <property type="entry name" value="Cyt_C_IC"/>
</dbReference>
<evidence type="ECO:0000259" key="11">
    <source>
        <dbReference type="PROSITE" id="PS51007"/>
    </source>
</evidence>
<dbReference type="GO" id="GO:0020037">
    <property type="term" value="F:heme binding"/>
    <property type="evidence" value="ECO:0007669"/>
    <property type="project" value="InterPro"/>
</dbReference>
<evidence type="ECO:0000313" key="13">
    <source>
        <dbReference type="Proteomes" id="UP000535415"/>
    </source>
</evidence>
<dbReference type="GO" id="GO:0005506">
    <property type="term" value="F:iron ion binding"/>
    <property type="evidence" value="ECO:0007669"/>
    <property type="project" value="InterPro"/>
</dbReference>
<dbReference type="InterPro" id="IPR036909">
    <property type="entry name" value="Cyt_c-like_dom_sf"/>
</dbReference>
<keyword evidence="4" id="KW-0679">Respiratory chain</keyword>
<dbReference type="InterPro" id="IPR051459">
    <property type="entry name" value="Cytochrome_c-type_DH"/>
</dbReference>
<dbReference type="Gene3D" id="1.10.760.10">
    <property type="entry name" value="Cytochrome c-like domain"/>
    <property type="match status" value="1"/>
</dbReference>
<dbReference type="Pfam" id="PF00034">
    <property type="entry name" value="Cytochrom_C"/>
    <property type="match status" value="1"/>
</dbReference>
<evidence type="ECO:0000256" key="4">
    <source>
        <dbReference type="ARBA" id="ARBA00022660"/>
    </source>
</evidence>
<keyword evidence="5 8" id="KW-0479">Metal-binding</keyword>
<evidence type="ECO:0000256" key="1">
    <source>
        <dbReference type="ARBA" id="ARBA00001926"/>
    </source>
</evidence>
<proteinExistence type="predicted"/>
<keyword evidence="10" id="KW-0812">Transmembrane</keyword>
<evidence type="ECO:0000313" key="12">
    <source>
        <dbReference type="EMBL" id="MBB5723480.1"/>
    </source>
</evidence>
<comment type="cofactor">
    <cofactor evidence="1">
        <name>heme c</name>
        <dbReference type="ChEBI" id="CHEBI:61717"/>
    </cofactor>
</comment>
<feature type="region of interest" description="Disordered" evidence="9">
    <location>
        <begin position="87"/>
        <end position="108"/>
    </location>
</feature>
<keyword evidence="10" id="KW-1133">Transmembrane helix</keyword>
<dbReference type="PRINTS" id="PR00605">
    <property type="entry name" value="CYTCHROMECIC"/>
</dbReference>
<comment type="caution">
    <text evidence="12">The sequence shown here is derived from an EMBL/GenBank/DDBJ whole genome shotgun (WGS) entry which is preliminary data.</text>
</comment>